<dbReference type="PhylomeDB" id="Q55C30"/>
<dbReference type="HOGENOM" id="CLU_1638490_0_0_1"/>
<dbReference type="PANTHER" id="PTHR11480">
    <property type="entry name" value="SAPOSIN-RELATED"/>
    <property type="match status" value="1"/>
</dbReference>
<evidence type="ECO:0000259" key="3">
    <source>
        <dbReference type="PROSITE" id="PS50015"/>
    </source>
</evidence>
<dbReference type="PROSITE" id="PS50015">
    <property type="entry name" value="SAP_B"/>
    <property type="match status" value="1"/>
</dbReference>
<dbReference type="SUPFAM" id="SSF47862">
    <property type="entry name" value="Saposin"/>
    <property type="match status" value="1"/>
</dbReference>
<dbReference type="GO" id="GO:0005615">
    <property type="term" value="C:extracellular space"/>
    <property type="evidence" value="ECO:0000318"/>
    <property type="project" value="GO_Central"/>
</dbReference>
<dbReference type="PANTHER" id="PTHR11480:SF89">
    <property type="entry name" value="SAPOSIN B-TYPE DOMAIN-CONTAINING PROTEIN"/>
    <property type="match status" value="1"/>
</dbReference>
<comment type="caution">
    <text evidence="4">The sequence shown here is derived from an EMBL/GenBank/DDBJ whole genome shotgun (WGS) entry which is preliminary data.</text>
</comment>
<feature type="domain" description="Saposin B-type" evidence="3">
    <location>
        <begin position="25"/>
        <end position="107"/>
    </location>
</feature>
<dbReference type="RefSeq" id="XP_646651.1">
    <property type="nucleotide sequence ID" value="XM_641559.1"/>
</dbReference>
<evidence type="ECO:0000313" key="5">
    <source>
        <dbReference type="Proteomes" id="UP000002195"/>
    </source>
</evidence>
<protein>
    <recommendedName>
        <fullName evidence="3">Saposin B-type domain-containing protein</fullName>
    </recommendedName>
</protein>
<dbReference type="InterPro" id="IPR008139">
    <property type="entry name" value="SaposinB_dom"/>
</dbReference>
<gene>
    <name evidence="4" type="ORF">DDB_G0270248</name>
</gene>
<keyword evidence="5" id="KW-1185">Reference proteome</keyword>
<dbReference type="Proteomes" id="UP000002195">
    <property type="component" value="Unassembled WGS sequence"/>
</dbReference>
<evidence type="ECO:0000256" key="1">
    <source>
        <dbReference type="ARBA" id="ARBA00023157"/>
    </source>
</evidence>
<dbReference type="InterPro" id="IPR051428">
    <property type="entry name" value="Sphingo_Act-Surfact_Prot"/>
</dbReference>
<dbReference type="dictyBase" id="DDB_G0270248">
    <property type="gene designation" value="aplR"/>
</dbReference>
<keyword evidence="1" id="KW-1015">Disulfide bond</keyword>
<dbReference type="InterPro" id="IPR011001">
    <property type="entry name" value="Saposin-like"/>
</dbReference>
<accession>Q55C30</accession>
<dbReference type="VEuPathDB" id="AmoebaDB:DDB_G0270248"/>
<name>Q55C30_DICDI</name>
<dbReference type="SMART" id="SM00741">
    <property type="entry name" value="SapB"/>
    <property type="match status" value="1"/>
</dbReference>
<reference evidence="4 5" key="1">
    <citation type="journal article" date="2005" name="Nature">
        <title>The genome of the social amoeba Dictyostelium discoideum.</title>
        <authorList>
            <consortium name="The Dictyostelium discoideum Sequencing Consortium"/>
            <person name="Eichinger L."/>
            <person name="Pachebat J.A."/>
            <person name="Glockner G."/>
            <person name="Rajandream M.A."/>
            <person name="Sucgang R."/>
            <person name="Berriman M."/>
            <person name="Song J."/>
            <person name="Olsen R."/>
            <person name="Szafranski K."/>
            <person name="Xu Q."/>
            <person name="Tunggal B."/>
            <person name="Kummerfeld S."/>
            <person name="Madera M."/>
            <person name="Konfortov B.A."/>
            <person name="Rivero F."/>
            <person name="Bankier A.T."/>
            <person name="Lehmann R."/>
            <person name="Hamlin N."/>
            <person name="Davies R."/>
            <person name="Gaudet P."/>
            <person name="Fey P."/>
            <person name="Pilcher K."/>
            <person name="Chen G."/>
            <person name="Saunders D."/>
            <person name="Sodergren E."/>
            <person name="Davis P."/>
            <person name="Kerhornou A."/>
            <person name="Nie X."/>
            <person name="Hall N."/>
            <person name="Anjard C."/>
            <person name="Hemphill L."/>
            <person name="Bason N."/>
            <person name="Farbrother P."/>
            <person name="Desany B."/>
            <person name="Just E."/>
            <person name="Morio T."/>
            <person name="Rost R."/>
            <person name="Churcher C."/>
            <person name="Cooper J."/>
            <person name="Haydock S."/>
            <person name="van Driessche N."/>
            <person name="Cronin A."/>
            <person name="Goodhead I."/>
            <person name="Muzny D."/>
            <person name="Mourier T."/>
            <person name="Pain A."/>
            <person name="Lu M."/>
            <person name="Harper D."/>
            <person name="Lindsay R."/>
            <person name="Hauser H."/>
            <person name="James K."/>
            <person name="Quiles M."/>
            <person name="Madan Babu M."/>
            <person name="Saito T."/>
            <person name="Buchrieser C."/>
            <person name="Wardroper A."/>
            <person name="Felder M."/>
            <person name="Thangavelu M."/>
            <person name="Johnson D."/>
            <person name="Knights A."/>
            <person name="Loulseged H."/>
            <person name="Mungall K."/>
            <person name="Oliver K."/>
            <person name="Price C."/>
            <person name="Quail M.A."/>
            <person name="Urushihara H."/>
            <person name="Hernandez J."/>
            <person name="Rabbinowitsch E."/>
            <person name="Steffen D."/>
            <person name="Sanders M."/>
            <person name="Ma J."/>
            <person name="Kohara Y."/>
            <person name="Sharp S."/>
            <person name="Simmonds M."/>
            <person name="Spiegler S."/>
            <person name="Tivey A."/>
            <person name="Sugano S."/>
            <person name="White B."/>
            <person name="Walker D."/>
            <person name="Woodward J."/>
            <person name="Winckler T."/>
            <person name="Tanaka Y."/>
            <person name="Shaulsky G."/>
            <person name="Schleicher M."/>
            <person name="Weinstock G."/>
            <person name="Rosenthal A."/>
            <person name="Cox E.C."/>
            <person name="Chisholm R.L."/>
            <person name="Gibbs R."/>
            <person name="Loomis W.F."/>
            <person name="Platzer M."/>
            <person name="Kay R.R."/>
            <person name="Williams J."/>
            <person name="Dear P.H."/>
            <person name="Noegel A.A."/>
            <person name="Barrell B."/>
            <person name="Kuspa A."/>
        </authorList>
    </citation>
    <scope>NUCLEOTIDE SEQUENCE [LARGE SCALE GENOMIC DNA]</scope>
    <source>
        <strain evidence="4 5">AX4</strain>
    </source>
</reference>
<proteinExistence type="predicted"/>
<dbReference type="eggNOG" id="ENOG502RI9Q">
    <property type="taxonomic scope" value="Eukaryota"/>
</dbReference>
<dbReference type="PaxDb" id="44689-DDB0190914"/>
<dbReference type="EMBL" id="AAFI02000005">
    <property type="protein sequence ID" value="EAL72474.1"/>
    <property type="molecule type" value="Genomic_DNA"/>
</dbReference>
<feature type="chain" id="PRO_5004250605" description="Saposin B-type domain-containing protein" evidence="2">
    <location>
        <begin position="23"/>
        <end position="162"/>
    </location>
</feature>
<evidence type="ECO:0000256" key="2">
    <source>
        <dbReference type="SAM" id="SignalP"/>
    </source>
</evidence>
<dbReference type="Gene3D" id="1.10.225.10">
    <property type="entry name" value="Saposin-like"/>
    <property type="match status" value="1"/>
</dbReference>
<dbReference type="AlphaFoldDB" id="Q55C30"/>
<dbReference type="SMR" id="Q55C30"/>
<organism evidence="4 5">
    <name type="scientific">Dictyostelium discoideum</name>
    <name type="common">Social amoeba</name>
    <dbReference type="NCBI Taxonomy" id="44689"/>
    <lineage>
        <taxon>Eukaryota</taxon>
        <taxon>Amoebozoa</taxon>
        <taxon>Evosea</taxon>
        <taxon>Eumycetozoa</taxon>
        <taxon>Dictyostelia</taxon>
        <taxon>Dictyosteliales</taxon>
        <taxon>Dictyosteliaceae</taxon>
        <taxon>Dictyostelium</taxon>
    </lineage>
</organism>
<sequence>MNFKYICITICFIFTIFNLSNSTFTPVECDFCTLAVDSLHNIALADNLTYADIDGALGRICNSIPSNYSGLCNYVLEAMGPTVIKQVLNGTRSEIVCTELTICSNVNLKNKNSICQNVETALLTVAKAIEDISELFNESTIIQTVLKVLIEVNDKITQICSN</sequence>
<dbReference type="InParanoid" id="Q55C30"/>
<keyword evidence="2" id="KW-0732">Signal</keyword>
<dbReference type="KEGG" id="ddi:DDB_G0270248"/>
<dbReference type="GeneID" id="8617623"/>
<feature type="signal peptide" evidence="2">
    <location>
        <begin position="1"/>
        <end position="22"/>
    </location>
</feature>
<dbReference type="OMA" id="YICITIC"/>
<evidence type="ECO:0000313" key="4">
    <source>
        <dbReference type="EMBL" id="EAL72474.1"/>
    </source>
</evidence>